<dbReference type="Gene3D" id="3.30.1220.10">
    <property type="entry name" value="CobW-like, C-terminal domain"/>
    <property type="match status" value="1"/>
</dbReference>
<dbReference type="PANTHER" id="PTHR13748:SF31">
    <property type="entry name" value="ZINC-REGULATED GTPASE METALLOPROTEIN ACTIVATOR 1A-RELATED"/>
    <property type="match status" value="1"/>
</dbReference>
<evidence type="ECO:0000256" key="3">
    <source>
        <dbReference type="ARBA" id="ARBA00022833"/>
    </source>
</evidence>
<dbReference type="InterPro" id="IPR051316">
    <property type="entry name" value="Zinc-reg_GTPase_activator"/>
</dbReference>
<evidence type="ECO:0000256" key="7">
    <source>
        <dbReference type="ARBA" id="ARBA00049117"/>
    </source>
</evidence>
<dbReference type="SUPFAM" id="SSF90002">
    <property type="entry name" value="Hypothetical protein YjiA, C-terminal domain"/>
    <property type="match status" value="1"/>
</dbReference>
<gene>
    <name evidence="11" type="ORF">AXG93_1793s1140</name>
</gene>
<dbReference type="Gene3D" id="3.40.50.300">
    <property type="entry name" value="P-loop containing nucleotide triphosphate hydrolases"/>
    <property type="match status" value="1"/>
</dbReference>
<feature type="domain" description="CobW/HypB/UreG nucleotide-binding" evidence="9">
    <location>
        <begin position="72"/>
        <end position="262"/>
    </location>
</feature>
<keyword evidence="1" id="KW-0547">Nucleotide-binding</keyword>
<sequence length="412" mass="45878">MDEAPSAVPLSFSSPSSPEIPALVPVALPDELEFPEDKFDGEEDSAKAGPNAPSTDKSVTLLDNEEQEAVGITMITGYLGSGKTTLVNYILKEQHGRRIAVILNEFGEELGIERAMINEGAQGSLVEEWVDLPNGCVCCSVKHSFVQAIEQLMERRERFDYILLETTGLANPGPVASILWVDDQLEASVRLDSIVTVVDAGNFLRQLHEPREAGSVTEAYLQIAYADVVILNKTDLVKDESGHSTLEKIEREIKSINGMVKIVHSERCRVDLDDVLDCKAYGIKHSVDLEALLSKPVDDNVHDSAVKTISFKLDGPVDLEKVNEWLGNLLWEPSDKMEIYRMKGVLDIHGSGEMHMLQAVRDLYEIVPTRKWREGDKRINHVVLIATAEFQLSSWTMRQFEGTAMEDKLYQA</sequence>
<evidence type="ECO:0000256" key="8">
    <source>
        <dbReference type="SAM" id="MobiDB-lite"/>
    </source>
</evidence>
<keyword evidence="5" id="KW-0143">Chaperone</keyword>
<dbReference type="EMBL" id="LVLJ01000882">
    <property type="protein sequence ID" value="OAE32183.1"/>
    <property type="molecule type" value="Genomic_DNA"/>
</dbReference>
<evidence type="ECO:0000256" key="4">
    <source>
        <dbReference type="ARBA" id="ARBA00023134"/>
    </source>
</evidence>
<feature type="domain" description="CobW C-terminal" evidence="10">
    <location>
        <begin position="307"/>
        <end position="387"/>
    </location>
</feature>
<dbReference type="GO" id="GO:0005737">
    <property type="term" value="C:cytoplasm"/>
    <property type="evidence" value="ECO:0007669"/>
    <property type="project" value="TreeGrafter"/>
</dbReference>
<dbReference type="SUPFAM" id="SSF52540">
    <property type="entry name" value="P-loop containing nucleoside triphosphate hydrolases"/>
    <property type="match status" value="1"/>
</dbReference>
<evidence type="ECO:0000256" key="5">
    <source>
        <dbReference type="ARBA" id="ARBA00023186"/>
    </source>
</evidence>
<dbReference type="Pfam" id="PF02492">
    <property type="entry name" value="cobW"/>
    <property type="match status" value="1"/>
</dbReference>
<evidence type="ECO:0008006" key="13">
    <source>
        <dbReference type="Google" id="ProtNLM"/>
    </source>
</evidence>
<evidence type="ECO:0000259" key="9">
    <source>
        <dbReference type="Pfam" id="PF02492"/>
    </source>
</evidence>
<dbReference type="AlphaFoldDB" id="A0A176WHU1"/>
<dbReference type="InterPro" id="IPR036627">
    <property type="entry name" value="CobW-likC_sf"/>
</dbReference>
<reference evidence="11" key="1">
    <citation type="submission" date="2016-03" db="EMBL/GenBank/DDBJ databases">
        <title>Mechanisms controlling the formation of the plant cell surface in tip-growing cells are functionally conserved among land plants.</title>
        <authorList>
            <person name="Honkanen S."/>
            <person name="Jones V.A."/>
            <person name="Morieri G."/>
            <person name="Champion C."/>
            <person name="Hetherington A.J."/>
            <person name="Kelly S."/>
            <person name="Saint-Marcoux D."/>
            <person name="Proust H."/>
            <person name="Prescott H."/>
            <person name="Dolan L."/>
        </authorList>
    </citation>
    <scope>NUCLEOTIDE SEQUENCE [LARGE SCALE GENOMIC DNA]</scope>
    <source>
        <tissue evidence="11">Whole gametophyte</tissue>
    </source>
</reference>
<feature type="compositionally biased region" description="Acidic residues" evidence="8">
    <location>
        <begin position="30"/>
        <end position="43"/>
    </location>
</feature>
<evidence type="ECO:0000259" key="10">
    <source>
        <dbReference type="Pfam" id="PF07683"/>
    </source>
</evidence>
<keyword evidence="4" id="KW-0342">GTP-binding</keyword>
<dbReference type="InterPro" id="IPR003495">
    <property type="entry name" value="CobW/HypB/UreG_nucleotide-bd"/>
</dbReference>
<evidence type="ECO:0000313" key="12">
    <source>
        <dbReference type="Proteomes" id="UP000077202"/>
    </source>
</evidence>
<name>A0A176WHU1_MARPO</name>
<comment type="catalytic activity">
    <reaction evidence="7">
        <text>GTP + H2O = GDP + phosphate + H(+)</text>
        <dbReference type="Rhea" id="RHEA:19669"/>
        <dbReference type="ChEBI" id="CHEBI:15377"/>
        <dbReference type="ChEBI" id="CHEBI:15378"/>
        <dbReference type="ChEBI" id="CHEBI:37565"/>
        <dbReference type="ChEBI" id="CHEBI:43474"/>
        <dbReference type="ChEBI" id="CHEBI:58189"/>
    </reaction>
    <physiologicalReaction direction="left-to-right" evidence="7">
        <dbReference type="Rhea" id="RHEA:19670"/>
    </physiologicalReaction>
</comment>
<keyword evidence="3" id="KW-0862">Zinc</keyword>
<comment type="caution">
    <text evidence="11">The sequence shown here is derived from an EMBL/GenBank/DDBJ whole genome shotgun (WGS) entry which is preliminary data.</text>
</comment>
<dbReference type="InterPro" id="IPR011629">
    <property type="entry name" value="CobW-like_C"/>
</dbReference>
<dbReference type="Proteomes" id="UP000077202">
    <property type="component" value="Unassembled WGS sequence"/>
</dbReference>
<proteinExistence type="inferred from homology"/>
<evidence type="ECO:0000256" key="6">
    <source>
        <dbReference type="ARBA" id="ARBA00034320"/>
    </source>
</evidence>
<dbReference type="GO" id="GO:0005525">
    <property type="term" value="F:GTP binding"/>
    <property type="evidence" value="ECO:0007669"/>
    <property type="project" value="UniProtKB-KW"/>
</dbReference>
<dbReference type="CDD" id="cd03112">
    <property type="entry name" value="CobW-like"/>
    <property type="match status" value="1"/>
</dbReference>
<accession>A0A176WHU1</accession>
<feature type="compositionally biased region" description="Low complexity" evidence="8">
    <location>
        <begin position="1"/>
        <end position="22"/>
    </location>
</feature>
<dbReference type="Pfam" id="PF07683">
    <property type="entry name" value="CobW_C"/>
    <property type="match status" value="1"/>
</dbReference>
<keyword evidence="2" id="KW-0378">Hydrolase</keyword>
<keyword evidence="12" id="KW-1185">Reference proteome</keyword>
<protein>
    <recommendedName>
        <fullName evidence="13">CobW C-terminal domain-containing protein</fullName>
    </recommendedName>
</protein>
<evidence type="ECO:0000256" key="1">
    <source>
        <dbReference type="ARBA" id="ARBA00022741"/>
    </source>
</evidence>
<dbReference type="PANTHER" id="PTHR13748">
    <property type="entry name" value="COBW-RELATED"/>
    <property type="match status" value="1"/>
</dbReference>
<evidence type="ECO:0000313" key="11">
    <source>
        <dbReference type="EMBL" id="OAE32183.1"/>
    </source>
</evidence>
<feature type="region of interest" description="Disordered" evidence="8">
    <location>
        <begin position="1"/>
        <end position="58"/>
    </location>
</feature>
<evidence type="ECO:0000256" key="2">
    <source>
        <dbReference type="ARBA" id="ARBA00022801"/>
    </source>
</evidence>
<dbReference type="GO" id="GO:0016787">
    <property type="term" value="F:hydrolase activity"/>
    <property type="evidence" value="ECO:0007669"/>
    <property type="project" value="UniProtKB-KW"/>
</dbReference>
<dbReference type="InterPro" id="IPR027417">
    <property type="entry name" value="P-loop_NTPase"/>
</dbReference>
<comment type="similarity">
    <text evidence="6">Belongs to the SIMIBI class G3E GTPase family. ZNG1 subfamily.</text>
</comment>
<organism evidence="11 12">
    <name type="scientific">Marchantia polymorpha subsp. ruderalis</name>
    <dbReference type="NCBI Taxonomy" id="1480154"/>
    <lineage>
        <taxon>Eukaryota</taxon>
        <taxon>Viridiplantae</taxon>
        <taxon>Streptophyta</taxon>
        <taxon>Embryophyta</taxon>
        <taxon>Marchantiophyta</taxon>
        <taxon>Marchantiopsida</taxon>
        <taxon>Marchantiidae</taxon>
        <taxon>Marchantiales</taxon>
        <taxon>Marchantiaceae</taxon>
        <taxon>Marchantia</taxon>
    </lineage>
</organism>